<dbReference type="Gene3D" id="3.90.660.10">
    <property type="match status" value="1"/>
</dbReference>
<feature type="domain" description="Amine oxidase" evidence="8">
    <location>
        <begin position="1"/>
        <end position="430"/>
    </location>
</feature>
<comment type="similarity">
    <text evidence="3">Belongs to the flavin monoamine oxidase family.</text>
</comment>
<dbReference type="GO" id="GO:0005737">
    <property type="term" value="C:cytoplasm"/>
    <property type="evidence" value="ECO:0007669"/>
    <property type="project" value="UniProtKB-SubCell"/>
</dbReference>
<protein>
    <recommendedName>
        <fullName evidence="8">Amine oxidase domain-containing protein</fullName>
    </recommendedName>
</protein>
<reference evidence="9" key="1">
    <citation type="submission" date="2023-06" db="EMBL/GenBank/DDBJ databases">
        <authorList>
            <person name="Delattre M."/>
        </authorList>
    </citation>
    <scope>NUCLEOTIDE SEQUENCE</scope>
    <source>
        <strain evidence="9">AF72</strain>
    </source>
</reference>
<keyword evidence="5" id="KW-0285">Flavoprotein</keyword>
<evidence type="ECO:0000256" key="7">
    <source>
        <dbReference type="ARBA" id="ARBA00023002"/>
    </source>
</evidence>
<keyword evidence="4" id="KW-0963">Cytoplasm</keyword>
<feature type="non-terminal residue" evidence="9">
    <location>
        <position position="431"/>
    </location>
</feature>
<sequence length="431" mass="48929">MAGLSAGKRLMELGLTEYDIYEGAERIGGRIHSIPYHGGYLQMGAQFINGEANPIYKIASKLGLIEGELSDLAHFTESIYPSGPCETYKSDFQLFMDFIEPLDTKYRTLAEVDEKIARSHSMKMLFDLDFAEFVKEHKICGRRLNYFEALSRPYRSYWEFEWSSDWGDQSLSNLRDWDDQGAIGVSYTTTKIGYKGIMDFMAGQSPAQNLHLNHRVANINYGGDSIELTLHNGSKIEKLYDYVIVTASLGHLKKYAGRLFTPQIGRFKRNLIDAVGFGGSCKIFMRWEEPWWLPGTHSIAPLPIKGCLGREVEVDRFEEEMTTLQTVAWEKNTLMAWIAGKGHRLMDGLEDQEIVDRTTKLIRYVMNNQTIAPPSEIVRTRLTQNELILGAYSYVSQAQAAAGLKHADLAMPLKRDGKLRVMFAGEATHYR</sequence>
<dbReference type="AlphaFoldDB" id="A0AA36CFC9"/>
<evidence type="ECO:0000256" key="1">
    <source>
        <dbReference type="ARBA" id="ARBA00001974"/>
    </source>
</evidence>
<evidence type="ECO:0000313" key="10">
    <source>
        <dbReference type="Proteomes" id="UP001177023"/>
    </source>
</evidence>
<evidence type="ECO:0000256" key="5">
    <source>
        <dbReference type="ARBA" id="ARBA00022630"/>
    </source>
</evidence>
<name>A0AA36CFC9_9BILA</name>
<organism evidence="9 10">
    <name type="scientific">Mesorhabditis spiculigera</name>
    <dbReference type="NCBI Taxonomy" id="96644"/>
    <lineage>
        <taxon>Eukaryota</taxon>
        <taxon>Metazoa</taxon>
        <taxon>Ecdysozoa</taxon>
        <taxon>Nematoda</taxon>
        <taxon>Chromadorea</taxon>
        <taxon>Rhabditida</taxon>
        <taxon>Rhabditina</taxon>
        <taxon>Rhabditomorpha</taxon>
        <taxon>Rhabditoidea</taxon>
        <taxon>Rhabditidae</taxon>
        <taxon>Mesorhabditinae</taxon>
        <taxon>Mesorhabditis</taxon>
    </lineage>
</organism>
<keyword evidence="10" id="KW-1185">Reference proteome</keyword>
<dbReference type="EMBL" id="CATQJA010001624">
    <property type="protein sequence ID" value="CAJ0567988.1"/>
    <property type="molecule type" value="Genomic_DNA"/>
</dbReference>
<evidence type="ECO:0000256" key="2">
    <source>
        <dbReference type="ARBA" id="ARBA00004496"/>
    </source>
</evidence>
<gene>
    <name evidence="9" type="ORF">MSPICULIGERA_LOCUS6519</name>
</gene>
<keyword evidence="6" id="KW-0274">FAD</keyword>
<dbReference type="Gene3D" id="3.50.50.60">
    <property type="entry name" value="FAD/NAD(P)-binding domain"/>
    <property type="match status" value="1"/>
</dbReference>
<dbReference type="SUPFAM" id="SSF51905">
    <property type="entry name" value="FAD/NAD(P)-binding domain"/>
    <property type="match status" value="1"/>
</dbReference>
<dbReference type="Pfam" id="PF01593">
    <property type="entry name" value="Amino_oxidase"/>
    <property type="match status" value="1"/>
</dbReference>
<keyword evidence="7" id="KW-0560">Oxidoreductase</keyword>
<dbReference type="PANTHER" id="PTHR10742">
    <property type="entry name" value="FLAVIN MONOAMINE OXIDASE"/>
    <property type="match status" value="1"/>
</dbReference>
<dbReference type="Proteomes" id="UP001177023">
    <property type="component" value="Unassembled WGS sequence"/>
</dbReference>
<evidence type="ECO:0000259" key="8">
    <source>
        <dbReference type="Pfam" id="PF01593"/>
    </source>
</evidence>
<evidence type="ECO:0000313" key="9">
    <source>
        <dbReference type="EMBL" id="CAJ0567988.1"/>
    </source>
</evidence>
<evidence type="ECO:0000256" key="6">
    <source>
        <dbReference type="ARBA" id="ARBA00022827"/>
    </source>
</evidence>
<dbReference type="InterPro" id="IPR002937">
    <property type="entry name" value="Amino_oxidase"/>
</dbReference>
<dbReference type="GO" id="GO:0046592">
    <property type="term" value="F:polyamine oxidase activity"/>
    <property type="evidence" value="ECO:0007669"/>
    <property type="project" value="TreeGrafter"/>
</dbReference>
<dbReference type="PANTHER" id="PTHR10742:SF405">
    <property type="entry name" value="PEROXISOMAL N(1)-ACETYL-SPERMINE_SPERMIDINE OXIDASE"/>
    <property type="match status" value="1"/>
</dbReference>
<proteinExistence type="inferred from homology"/>
<comment type="subcellular location">
    <subcellularLocation>
        <location evidence="2">Cytoplasm</location>
    </subcellularLocation>
</comment>
<evidence type="ECO:0000256" key="3">
    <source>
        <dbReference type="ARBA" id="ARBA00005995"/>
    </source>
</evidence>
<accession>A0AA36CFC9</accession>
<dbReference type="InterPro" id="IPR036188">
    <property type="entry name" value="FAD/NAD-bd_sf"/>
</dbReference>
<dbReference type="SUPFAM" id="SSF54373">
    <property type="entry name" value="FAD-linked reductases, C-terminal domain"/>
    <property type="match status" value="1"/>
</dbReference>
<comment type="cofactor">
    <cofactor evidence="1">
        <name>FAD</name>
        <dbReference type="ChEBI" id="CHEBI:57692"/>
    </cofactor>
</comment>
<evidence type="ECO:0000256" key="4">
    <source>
        <dbReference type="ARBA" id="ARBA00022490"/>
    </source>
</evidence>
<dbReference type="InterPro" id="IPR050281">
    <property type="entry name" value="Flavin_monoamine_oxidase"/>
</dbReference>
<comment type="caution">
    <text evidence="9">The sequence shown here is derived from an EMBL/GenBank/DDBJ whole genome shotgun (WGS) entry which is preliminary data.</text>
</comment>